<gene>
    <name evidence="5" type="ORF">BpHYR1_003577</name>
</gene>
<keyword evidence="6" id="KW-1185">Reference proteome</keyword>
<protein>
    <submittedName>
        <fullName evidence="5">Gag-pol fusion</fullName>
    </submittedName>
</protein>
<feature type="compositionally biased region" description="Low complexity" evidence="2">
    <location>
        <begin position="81"/>
        <end position="98"/>
    </location>
</feature>
<organism evidence="5 6">
    <name type="scientific">Brachionus plicatilis</name>
    <name type="common">Marine rotifer</name>
    <name type="synonym">Brachionus muelleri</name>
    <dbReference type="NCBI Taxonomy" id="10195"/>
    <lineage>
        <taxon>Eukaryota</taxon>
        <taxon>Metazoa</taxon>
        <taxon>Spiralia</taxon>
        <taxon>Gnathifera</taxon>
        <taxon>Rotifera</taxon>
        <taxon>Eurotatoria</taxon>
        <taxon>Monogononta</taxon>
        <taxon>Pseudotrocha</taxon>
        <taxon>Ploima</taxon>
        <taxon>Brachionidae</taxon>
        <taxon>Brachionus</taxon>
    </lineage>
</organism>
<evidence type="ECO:0000313" key="6">
    <source>
        <dbReference type="Proteomes" id="UP000276133"/>
    </source>
</evidence>
<dbReference type="GO" id="GO:0015074">
    <property type="term" value="P:DNA integration"/>
    <property type="evidence" value="ECO:0007669"/>
    <property type="project" value="InterPro"/>
</dbReference>
<dbReference type="GO" id="GO:0016779">
    <property type="term" value="F:nucleotidyltransferase activity"/>
    <property type="evidence" value="ECO:0007669"/>
    <property type="project" value="UniProtKB-KW"/>
</dbReference>
<dbReference type="Pfam" id="PF00098">
    <property type="entry name" value="zf-CCHC"/>
    <property type="match status" value="1"/>
</dbReference>
<dbReference type="PROSITE" id="PS50158">
    <property type="entry name" value="ZF_CCHC"/>
    <property type="match status" value="1"/>
</dbReference>
<dbReference type="PANTHER" id="PTHR37984:SF15">
    <property type="entry name" value="INTEGRASE CATALYTIC DOMAIN-CONTAINING PROTEIN"/>
    <property type="match status" value="1"/>
</dbReference>
<feature type="domain" description="CCHC-type" evidence="3">
    <location>
        <begin position="276"/>
        <end position="290"/>
    </location>
</feature>
<keyword evidence="1" id="KW-0863">Zinc-finger</keyword>
<dbReference type="Proteomes" id="UP000276133">
    <property type="component" value="Unassembled WGS sequence"/>
</dbReference>
<dbReference type="AlphaFoldDB" id="A0A3M7SYN8"/>
<dbReference type="SUPFAM" id="SSF50630">
    <property type="entry name" value="Acid proteases"/>
    <property type="match status" value="1"/>
</dbReference>
<dbReference type="STRING" id="10195.A0A3M7SYN8"/>
<dbReference type="InterPro" id="IPR050951">
    <property type="entry name" value="Retrovirus_Pol_polyprotein"/>
</dbReference>
<proteinExistence type="predicted"/>
<dbReference type="InterPro" id="IPR001878">
    <property type="entry name" value="Znf_CCHC"/>
</dbReference>
<name>A0A3M7SYN8_BRAPC</name>
<keyword evidence="1" id="KW-0479">Metal-binding</keyword>
<evidence type="ECO:0000256" key="1">
    <source>
        <dbReference type="PROSITE-ProRule" id="PRU00047"/>
    </source>
</evidence>
<feature type="compositionally biased region" description="Polar residues" evidence="2">
    <location>
        <begin position="300"/>
        <end position="312"/>
    </location>
</feature>
<dbReference type="GO" id="GO:0003676">
    <property type="term" value="F:nucleic acid binding"/>
    <property type="evidence" value="ECO:0007669"/>
    <property type="project" value="InterPro"/>
</dbReference>
<dbReference type="InterPro" id="IPR012337">
    <property type="entry name" value="RNaseH-like_sf"/>
</dbReference>
<dbReference type="PANTHER" id="PTHR37984">
    <property type="entry name" value="PROTEIN CBG26694"/>
    <property type="match status" value="1"/>
</dbReference>
<accession>A0A3M7SYN8</accession>
<evidence type="ECO:0000313" key="5">
    <source>
        <dbReference type="EMBL" id="RNA40852.1"/>
    </source>
</evidence>
<dbReference type="PROSITE" id="PS50994">
    <property type="entry name" value="INTEGRASE"/>
    <property type="match status" value="1"/>
</dbReference>
<dbReference type="GO" id="GO:0004519">
    <property type="term" value="F:endonuclease activity"/>
    <property type="evidence" value="ECO:0007669"/>
    <property type="project" value="UniProtKB-KW"/>
</dbReference>
<comment type="caution">
    <text evidence="5">The sequence shown here is derived from an EMBL/GenBank/DDBJ whole genome shotgun (WGS) entry which is preliminary data.</text>
</comment>
<dbReference type="OrthoDB" id="413122at2759"/>
<feature type="region of interest" description="Disordered" evidence="2">
    <location>
        <begin position="300"/>
        <end position="333"/>
    </location>
</feature>
<dbReference type="SMART" id="SM00343">
    <property type="entry name" value="ZnF_C2HC"/>
    <property type="match status" value="1"/>
</dbReference>
<dbReference type="InterPro" id="IPR021109">
    <property type="entry name" value="Peptidase_aspartic_dom_sf"/>
</dbReference>
<reference evidence="5 6" key="1">
    <citation type="journal article" date="2018" name="Sci. Rep.">
        <title>Genomic signatures of local adaptation to the degree of environmental predictability in rotifers.</title>
        <authorList>
            <person name="Franch-Gras L."/>
            <person name="Hahn C."/>
            <person name="Garcia-Roger E.M."/>
            <person name="Carmona M.J."/>
            <person name="Serra M."/>
            <person name="Gomez A."/>
        </authorList>
    </citation>
    <scope>NUCLEOTIDE SEQUENCE [LARGE SCALE GENOMIC DNA]</scope>
    <source>
        <strain evidence="5">HYR1</strain>
    </source>
</reference>
<evidence type="ECO:0000256" key="2">
    <source>
        <dbReference type="SAM" id="MobiDB-lite"/>
    </source>
</evidence>
<keyword evidence="1" id="KW-0862">Zinc</keyword>
<sequence>MSTMSFFSLPISMEYCESLPVQALVHMVKAQNHLETDFHYLEENGTLVNGSEKLLISLLTQRAVIVAKKKEQPDASHQNKSTPQSSLSTTTESTHQQEQIIEPDMSPMENRVFNRGPQFKIDDIPKLYGNDKDKIEEWIYLVETEAEDQGIDKNRLVTAIKLDVNYEENVLKFQQIANKIEKIDEFELVWMFFDAVDPCVRAELESKNVKTLDDAITQARIFSRSTWSVNKPVPVYYSRNNYKKRLISFYNLKEKEVDSGKNLNNKTDDRGKIPICYRCKKPGHIKADCKVKLFSGENNNKSNYGRNQNKGKWSNPKKSYLAEETEEPESNNRNRDTEYLYVCTTGNLLRINGLVDGKPVKFVIDSGCTSSIISRKTGHVCFMEFLIIDHEDNDGLLGLDWFMQTGASLNPSQKLIKFPSDKILMNSDEDEMDTLLTEEAFSIKFADDFELSEDEWLLEKSKTKLVIKPQEDLKDNDLNHFRQAIDAIKDRFAAEEGFTGIMVITEYLIEFPYAEPIKSKSAEEIANILWKFICIFGPPRIFMSDQGKEFNNQIVDNLIRRVGSEHVITSAYHPRTNGQVERLNKEIVSCLRKHCEQNPDDWSKWLPFVLLAYRTRIHSATKFSSFELMFGRKMNGFNDWSSIDPDFKLNAVEERVKQIRDLIDDKYPTALQNIDKAKSSQINS</sequence>
<dbReference type="InterPro" id="IPR036397">
    <property type="entry name" value="RNaseH_sf"/>
</dbReference>
<feature type="domain" description="Integrase catalytic" evidence="4">
    <location>
        <begin position="465"/>
        <end position="633"/>
    </location>
</feature>
<dbReference type="SUPFAM" id="SSF53098">
    <property type="entry name" value="Ribonuclease H-like"/>
    <property type="match status" value="1"/>
</dbReference>
<evidence type="ECO:0000259" key="3">
    <source>
        <dbReference type="PROSITE" id="PS50158"/>
    </source>
</evidence>
<dbReference type="EMBL" id="REGN01000583">
    <property type="protein sequence ID" value="RNA40852.1"/>
    <property type="molecule type" value="Genomic_DNA"/>
</dbReference>
<feature type="region of interest" description="Disordered" evidence="2">
    <location>
        <begin position="70"/>
        <end position="98"/>
    </location>
</feature>
<dbReference type="InterPro" id="IPR001584">
    <property type="entry name" value="Integrase_cat-core"/>
</dbReference>
<evidence type="ECO:0000259" key="4">
    <source>
        <dbReference type="PROSITE" id="PS50994"/>
    </source>
</evidence>
<dbReference type="GO" id="GO:0008270">
    <property type="term" value="F:zinc ion binding"/>
    <property type="evidence" value="ECO:0007669"/>
    <property type="project" value="UniProtKB-KW"/>
</dbReference>
<dbReference type="Gene3D" id="4.10.60.10">
    <property type="entry name" value="Zinc finger, CCHC-type"/>
    <property type="match status" value="1"/>
</dbReference>
<dbReference type="Gene3D" id="3.30.420.10">
    <property type="entry name" value="Ribonuclease H-like superfamily/Ribonuclease H"/>
    <property type="match status" value="1"/>
</dbReference>